<evidence type="ECO:0000313" key="1">
    <source>
        <dbReference type="EMBL" id="CAD8131170.1"/>
    </source>
</evidence>
<name>A0A8S1RUP7_9CILI</name>
<dbReference type="Proteomes" id="UP000692954">
    <property type="component" value="Unassembled WGS sequence"/>
</dbReference>
<evidence type="ECO:0000313" key="2">
    <source>
        <dbReference type="Proteomes" id="UP000692954"/>
    </source>
</evidence>
<comment type="caution">
    <text evidence="1">The sequence shown here is derived from an EMBL/GenBank/DDBJ whole genome shotgun (WGS) entry which is preliminary data.</text>
</comment>
<dbReference type="AlphaFoldDB" id="A0A8S1RUP7"/>
<sequence length="210" mass="25172">MPKVNKYQIKNFHKNLYMNICISNKNHQILDCYHHILLNLEQFHHHKLDGNFPEIHLKSNLLDKQTFIIYLLLRAINPLIKEPVSLCLYQGFFHDNEENSDQMQLSLLKFNEIIAKMKENYALSLLPKGFTVQPKKNLKEVLRRKIPQQELLSYEVCFRPVIKSYQENICKEPSLNAYLDLKKRITHLKFKHIQKCGNQMDQIWKIRRNE</sequence>
<accession>A0A8S1RUP7</accession>
<dbReference type="EMBL" id="CAJJDN010000394">
    <property type="protein sequence ID" value="CAD8131170.1"/>
    <property type="molecule type" value="Genomic_DNA"/>
</dbReference>
<proteinExistence type="predicted"/>
<organism evidence="1 2">
    <name type="scientific">Paramecium sonneborni</name>
    <dbReference type="NCBI Taxonomy" id="65129"/>
    <lineage>
        <taxon>Eukaryota</taxon>
        <taxon>Sar</taxon>
        <taxon>Alveolata</taxon>
        <taxon>Ciliophora</taxon>
        <taxon>Intramacronucleata</taxon>
        <taxon>Oligohymenophorea</taxon>
        <taxon>Peniculida</taxon>
        <taxon>Parameciidae</taxon>
        <taxon>Paramecium</taxon>
    </lineage>
</organism>
<protein>
    <submittedName>
        <fullName evidence="1">Uncharacterized protein</fullName>
    </submittedName>
</protein>
<gene>
    <name evidence="1" type="ORF">PSON_ATCC_30995.1.T3940004</name>
</gene>
<reference evidence="1" key="1">
    <citation type="submission" date="2021-01" db="EMBL/GenBank/DDBJ databases">
        <authorList>
            <consortium name="Genoscope - CEA"/>
            <person name="William W."/>
        </authorList>
    </citation>
    <scope>NUCLEOTIDE SEQUENCE</scope>
</reference>
<keyword evidence="2" id="KW-1185">Reference proteome</keyword>